<dbReference type="FunFam" id="1.10.1200.10:FF:000005">
    <property type="entry name" value="Nonribosomal peptide synthetase 1"/>
    <property type="match status" value="1"/>
</dbReference>
<feature type="non-terminal residue" evidence="7">
    <location>
        <position position="1708"/>
    </location>
</feature>
<dbReference type="GO" id="GO:0005737">
    <property type="term" value="C:cytoplasm"/>
    <property type="evidence" value="ECO:0007669"/>
    <property type="project" value="TreeGrafter"/>
</dbReference>
<dbReference type="FunFam" id="3.40.50.980:FF:000001">
    <property type="entry name" value="Non-ribosomal peptide synthetase"/>
    <property type="match status" value="1"/>
</dbReference>
<organism evidence="7 8">
    <name type="scientific">Seinonella peptonophila</name>
    <dbReference type="NCBI Taxonomy" id="112248"/>
    <lineage>
        <taxon>Bacteria</taxon>
        <taxon>Bacillati</taxon>
        <taxon>Bacillota</taxon>
        <taxon>Bacilli</taxon>
        <taxon>Bacillales</taxon>
        <taxon>Thermoactinomycetaceae</taxon>
        <taxon>Seinonella</taxon>
    </lineage>
</organism>
<dbReference type="GO" id="GO:0043041">
    <property type="term" value="P:amino acid activation for nonribosomal peptide biosynthetic process"/>
    <property type="evidence" value="ECO:0007669"/>
    <property type="project" value="TreeGrafter"/>
</dbReference>
<dbReference type="PANTHER" id="PTHR45527">
    <property type="entry name" value="NONRIBOSOMAL PEPTIDE SYNTHETASE"/>
    <property type="match status" value="1"/>
</dbReference>
<dbReference type="CDD" id="cd12117">
    <property type="entry name" value="A_NRPS_Srf_like"/>
    <property type="match status" value="1"/>
</dbReference>
<dbReference type="InterPro" id="IPR025110">
    <property type="entry name" value="AMP-bd_C"/>
</dbReference>
<dbReference type="InterPro" id="IPR020806">
    <property type="entry name" value="PKS_PP-bd"/>
</dbReference>
<dbReference type="Pfam" id="PF00501">
    <property type="entry name" value="AMP-binding"/>
    <property type="match status" value="1"/>
</dbReference>
<evidence type="ECO:0000256" key="1">
    <source>
        <dbReference type="ARBA" id="ARBA00001957"/>
    </source>
</evidence>
<dbReference type="InterPro" id="IPR006162">
    <property type="entry name" value="Ppantetheine_attach_site"/>
</dbReference>
<dbReference type="InterPro" id="IPR045851">
    <property type="entry name" value="AMP-bd_C_sf"/>
</dbReference>
<dbReference type="SUPFAM" id="SSF52777">
    <property type="entry name" value="CoA-dependent acyltransferases"/>
    <property type="match status" value="4"/>
</dbReference>
<dbReference type="InterPro" id="IPR023213">
    <property type="entry name" value="CAT-like_dom_sf"/>
</dbReference>
<proteinExistence type="inferred from homology"/>
<dbReference type="GO" id="GO:0008610">
    <property type="term" value="P:lipid biosynthetic process"/>
    <property type="evidence" value="ECO:0007669"/>
    <property type="project" value="UniProtKB-ARBA"/>
</dbReference>
<dbReference type="Pfam" id="PF13193">
    <property type="entry name" value="AMP-binding_C"/>
    <property type="match status" value="1"/>
</dbReference>
<keyword evidence="3" id="KW-0596">Phosphopantetheine</keyword>
<evidence type="ECO:0000259" key="6">
    <source>
        <dbReference type="PROSITE" id="PS50075"/>
    </source>
</evidence>
<comment type="similarity">
    <text evidence="2">Belongs to the ATP-dependent AMP-binding enzyme family.</text>
</comment>
<dbReference type="Proteomes" id="UP000184476">
    <property type="component" value="Unassembled WGS sequence"/>
</dbReference>
<evidence type="ECO:0000256" key="4">
    <source>
        <dbReference type="ARBA" id="ARBA00022553"/>
    </source>
</evidence>
<dbReference type="SUPFAM" id="SSF56801">
    <property type="entry name" value="Acetyl-CoA synthetase-like"/>
    <property type="match status" value="1"/>
</dbReference>
<evidence type="ECO:0000256" key="5">
    <source>
        <dbReference type="ARBA" id="ARBA00023194"/>
    </source>
</evidence>
<feature type="domain" description="Carrier" evidence="6">
    <location>
        <begin position="98"/>
        <end position="173"/>
    </location>
</feature>
<name>A0A1M5BMK6_9BACL</name>
<dbReference type="GO" id="GO:0017000">
    <property type="term" value="P:antibiotic biosynthetic process"/>
    <property type="evidence" value="ECO:0007669"/>
    <property type="project" value="UniProtKB-KW"/>
</dbReference>
<dbReference type="PROSITE" id="PS00455">
    <property type="entry name" value="AMP_BINDING"/>
    <property type="match status" value="1"/>
</dbReference>
<dbReference type="GO" id="GO:0044550">
    <property type="term" value="P:secondary metabolite biosynthetic process"/>
    <property type="evidence" value="ECO:0007669"/>
    <property type="project" value="TreeGrafter"/>
</dbReference>
<dbReference type="InterPro" id="IPR009081">
    <property type="entry name" value="PP-bd_ACP"/>
</dbReference>
<dbReference type="InterPro" id="IPR001242">
    <property type="entry name" value="Condensation_dom"/>
</dbReference>
<dbReference type="RefSeq" id="WP_175552430.1">
    <property type="nucleotide sequence ID" value="NZ_FQVL01000028.1"/>
</dbReference>
<keyword evidence="5" id="KW-0045">Antibiotic biosynthesis</keyword>
<evidence type="ECO:0000256" key="3">
    <source>
        <dbReference type="ARBA" id="ARBA00022450"/>
    </source>
</evidence>
<gene>
    <name evidence="7" type="ORF">SAMN05444392_1281</name>
</gene>
<dbReference type="NCBIfam" id="TIGR01733">
    <property type="entry name" value="AA-adenyl-dom"/>
    <property type="match status" value="1"/>
</dbReference>
<protein>
    <submittedName>
        <fullName evidence="7">Amino acid adenylation domain-containing protein</fullName>
    </submittedName>
</protein>
<dbReference type="EMBL" id="FQVL01000028">
    <property type="protein sequence ID" value="SHF43843.1"/>
    <property type="molecule type" value="Genomic_DNA"/>
</dbReference>
<dbReference type="PROSITE" id="PS00012">
    <property type="entry name" value="PHOSPHOPANTETHEINE"/>
    <property type="match status" value="1"/>
</dbReference>
<dbReference type="Gene3D" id="3.30.559.30">
    <property type="entry name" value="Nonribosomal peptide synthetase, condensation domain"/>
    <property type="match status" value="2"/>
</dbReference>
<evidence type="ECO:0000313" key="7">
    <source>
        <dbReference type="EMBL" id="SHF43843.1"/>
    </source>
</evidence>
<dbReference type="STRING" id="112248.SAMN05444392_1281"/>
<dbReference type="SUPFAM" id="SSF47336">
    <property type="entry name" value="ACP-like"/>
    <property type="match status" value="2"/>
</dbReference>
<evidence type="ECO:0000313" key="8">
    <source>
        <dbReference type="Proteomes" id="UP000184476"/>
    </source>
</evidence>
<keyword evidence="8" id="KW-1185">Reference proteome</keyword>
<comment type="cofactor">
    <cofactor evidence="1">
        <name>pantetheine 4'-phosphate</name>
        <dbReference type="ChEBI" id="CHEBI:47942"/>
    </cofactor>
</comment>
<sequence>MSTSDVQIDEYALRKTLEQYQSIEEAVIQVQDQRVVCYLKVTKKDMFHKGEFFRFLEEQGEWKKGIEMALVIMEEFPLSADGGLDHSSLPTVEDQWLEPESFTEEMIAEIWSQWVDADLIGINQHFYELGGLNEHVEAMMHHIAETFRVDLPRHFLITIPTIQELAQYIEQELINQKKDDKAVSVIQSVDRTQDLPLSSAQQRIWFFEQYSPGTSVYHIPFSLLLQGKLDMKKWHQSIHALVEQHESLRTVFLKVGEHPVQRILNEIEIPLHQYDLSNDEHSREKALQRIEKEIEIPFDLEQGPLIRCSLYRIGDEESIFSLQVHHLICDGWSMGVFMDELFRQYKARLQDRIPNPAVLPIQYGDYAVWQQANVNSQTIKNQLEYWKKQLEDVPVLQLPTDYVRPAKQTYRGATHTIELSESLSTSLQSLSQREGVSLFMTLLTAYLLLLYRYTGQTDLAVGSPVANRNRKEIEGLIGLFINTLVFRTNIDGNPTFIDILNRVREVALQAYANQDVPFEQIVETLRPDRSLSHSPLFQVMFVLQNMSLGFHPIDGLNTELIELQQPIAKFDLTLTMRERKEGLIATFEYNKDLFTKKTIQQIGDHFQKLLAEIVEAPHRVIDSFSLLTAEEEMQLWAWNQTTTTYPRNHSIGEEFVRQVKATPHQTALIMGAEKYTYQQVNQRANQLAHFFASKGVQNGSCVGILMNRSIEQIISLIALVKLGAVYVPLRVNDPILRLQQMISGLNCQYILTDEKWMNKADQLSIPTLILDHEKETIESESDENPEQVVEADDLLYIMFTSGSTGQPKGVEVLHRNVMRLVKGTDYIPFSDEQVFLQLAPLAFDASTFEIWGSLLHGATLVIMPTEVATPQEIGDVITQYGITTLWLTTGLFNTMVEENGNALTHLERVMVGGDIASPSHVEQLLAIGDMQIINFYGPTENTTFTTYYPIPANGLGKRSIPIGKPIANTQVYVLDQQMKQVPVGLPGELFVGGDGLARGYHQQAELTKDRFIEHPELGRLYRTGDLVRFLSSGDLEFIGRRDYQVKIRGFRIELPEIETVLTAHPQVRQVLVIVDNQMDEKRIVAYLVTEEAGLDWRSILKHHLPEYMIPAMFIELEEFPLTTNGKIDRHALPAPDWQQTSQEYEVPITPIEEWLSQVWSEYLKLSQVSTIANFFTLGGHSLLATRLISRINQAFGLQLPLRSIFEAPTIRELAGQIEQELAIQQPASLPSIQSVSRDVGHHPVSYAQQRLWFFERFLDQSTLYQIPFLLRVSGALDQDRLTACYWQLVARHESMRTLFYEQDGQAFQVIQDEQFGSWTVLDLSSQPDAYEQAFIDVKQDALTPFDLTKEPLIRGKLYKLGAEDWLLFIHMHHIISDGWSLHLLLDEWLTLYEGKSELPSLEIQYVDFASWQRDWLQQESFAQQLQYWTQQLADTPVLQLPTDFPRSAEQTFSGQVQTVRWQGEWINECKALAHHAGATPYMLLLAAFQLLLSRISGQADIALGSPIANRNHPEIEGLIGFFVNTLVIRTDLSKSSTFRQLLANVRQRTLEAYAHQDVPFEKVVDELQPERHLSHSPLFQVMFSMQTTTIDLADRAGLSFTDIPLPQETSKFDLSLNIAEENNEWIVSWEYNTNLFRAETIERFNQLFQHLLQQIVNEPDRLIHEYRLQLLDDQVQLQQWNQTTVPILESNLLAPLWDRVCQHPEAEA</sequence>
<dbReference type="PROSITE" id="PS50075">
    <property type="entry name" value="CARRIER"/>
    <property type="match status" value="2"/>
</dbReference>
<dbReference type="InterPro" id="IPR020845">
    <property type="entry name" value="AMP-binding_CS"/>
</dbReference>
<dbReference type="FunFam" id="3.30.300.30:FF:000010">
    <property type="entry name" value="Enterobactin synthetase component F"/>
    <property type="match status" value="1"/>
</dbReference>
<dbReference type="GO" id="GO:0031177">
    <property type="term" value="F:phosphopantetheine binding"/>
    <property type="evidence" value="ECO:0007669"/>
    <property type="project" value="InterPro"/>
</dbReference>
<reference evidence="7 8" key="1">
    <citation type="submission" date="2016-11" db="EMBL/GenBank/DDBJ databases">
        <authorList>
            <person name="Jaros S."/>
            <person name="Januszkiewicz K."/>
            <person name="Wedrychowicz H."/>
        </authorList>
    </citation>
    <scope>NUCLEOTIDE SEQUENCE [LARGE SCALE GENOMIC DNA]</scope>
    <source>
        <strain evidence="7 8">DSM 44666</strain>
    </source>
</reference>
<dbReference type="InterPro" id="IPR000873">
    <property type="entry name" value="AMP-dep_synth/lig_dom"/>
</dbReference>
<dbReference type="Gene3D" id="3.30.559.10">
    <property type="entry name" value="Chloramphenicol acetyltransferase-like domain"/>
    <property type="match status" value="2"/>
</dbReference>
<dbReference type="InterPro" id="IPR010071">
    <property type="entry name" value="AA_adenyl_dom"/>
</dbReference>
<dbReference type="FunFam" id="3.30.559.30:FF:000001">
    <property type="entry name" value="Non-ribosomal peptide synthetase"/>
    <property type="match status" value="1"/>
</dbReference>
<dbReference type="InterPro" id="IPR036736">
    <property type="entry name" value="ACP-like_sf"/>
</dbReference>
<dbReference type="SMART" id="SM00823">
    <property type="entry name" value="PKS_PP"/>
    <property type="match status" value="1"/>
</dbReference>
<evidence type="ECO:0000256" key="2">
    <source>
        <dbReference type="ARBA" id="ARBA00006432"/>
    </source>
</evidence>
<dbReference type="PANTHER" id="PTHR45527:SF1">
    <property type="entry name" value="FATTY ACID SYNTHASE"/>
    <property type="match status" value="1"/>
</dbReference>
<dbReference type="Pfam" id="PF00668">
    <property type="entry name" value="Condensation"/>
    <property type="match status" value="2"/>
</dbReference>
<accession>A0A1M5BMK6</accession>
<dbReference type="Pfam" id="PF00550">
    <property type="entry name" value="PP-binding"/>
    <property type="match status" value="1"/>
</dbReference>
<keyword evidence="4" id="KW-0597">Phosphoprotein</keyword>
<feature type="domain" description="Carrier" evidence="6">
    <location>
        <begin position="1146"/>
        <end position="1221"/>
    </location>
</feature>
<dbReference type="CDD" id="cd19531">
    <property type="entry name" value="LCL_NRPS-like"/>
    <property type="match status" value="2"/>
</dbReference>
<dbReference type="Gene3D" id="3.30.300.30">
    <property type="match status" value="1"/>
</dbReference>
<dbReference type="Gene3D" id="1.10.1200.10">
    <property type="entry name" value="ACP-like"/>
    <property type="match status" value="2"/>
</dbReference>
<dbReference type="GO" id="GO:0003824">
    <property type="term" value="F:catalytic activity"/>
    <property type="evidence" value="ECO:0007669"/>
    <property type="project" value="InterPro"/>
</dbReference>
<dbReference type="Gene3D" id="3.40.50.980">
    <property type="match status" value="2"/>
</dbReference>
<dbReference type="Gene3D" id="2.30.38.10">
    <property type="entry name" value="Luciferase, Domain 3"/>
    <property type="match status" value="1"/>
</dbReference>